<evidence type="ECO:0000256" key="1">
    <source>
        <dbReference type="ARBA" id="ARBA00011073"/>
    </source>
</evidence>
<keyword evidence="6" id="KW-0732">Signal</keyword>
<dbReference type="SUPFAM" id="SSF49785">
    <property type="entry name" value="Galactose-binding domain-like"/>
    <property type="match status" value="1"/>
</dbReference>
<dbReference type="Pfam" id="PF04151">
    <property type="entry name" value="PPC"/>
    <property type="match status" value="1"/>
</dbReference>
<dbReference type="Pfam" id="PF00082">
    <property type="entry name" value="Peptidase_S8"/>
    <property type="match status" value="1"/>
</dbReference>
<dbReference type="InterPro" id="IPR013783">
    <property type="entry name" value="Ig-like_fold"/>
</dbReference>
<evidence type="ECO:0000256" key="5">
    <source>
        <dbReference type="PROSITE-ProRule" id="PRU01240"/>
    </source>
</evidence>
<name>A0ABT1QWU7_9GAMM</name>
<evidence type="ECO:0000256" key="4">
    <source>
        <dbReference type="ARBA" id="ARBA00022825"/>
    </source>
</evidence>
<keyword evidence="2 5" id="KW-0645">Protease</keyword>
<dbReference type="SUPFAM" id="SSF52743">
    <property type="entry name" value="Subtilisin-like"/>
    <property type="match status" value="1"/>
</dbReference>
<dbReference type="InterPro" id="IPR000209">
    <property type="entry name" value="Peptidase_S8/S53_dom"/>
</dbReference>
<dbReference type="PRINTS" id="PR00723">
    <property type="entry name" value="SUBTILISIN"/>
</dbReference>
<dbReference type="InterPro" id="IPR036852">
    <property type="entry name" value="Peptidase_S8/S53_dom_sf"/>
</dbReference>
<feature type="domain" description="Peptidase C-terminal archaeal/bacterial" evidence="8">
    <location>
        <begin position="613"/>
        <end position="710"/>
    </location>
</feature>
<dbReference type="EMBL" id="JANFQO010000021">
    <property type="protein sequence ID" value="MCQ4166758.1"/>
    <property type="molecule type" value="Genomic_DNA"/>
</dbReference>
<dbReference type="InterPro" id="IPR034058">
    <property type="entry name" value="TagA/B/C/D_pept_dom"/>
</dbReference>
<dbReference type="PANTHER" id="PTHR43399">
    <property type="entry name" value="SUBTILISIN-RELATED"/>
    <property type="match status" value="1"/>
</dbReference>
<dbReference type="CDD" id="cd04842">
    <property type="entry name" value="Peptidases_S8_Kp43_protease"/>
    <property type="match status" value="1"/>
</dbReference>
<evidence type="ECO:0000313" key="10">
    <source>
        <dbReference type="Proteomes" id="UP001165498"/>
    </source>
</evidence>
<dbReference type="Gene3D" id="2.60.40.10">
    <property type="entry name" value="Immunoglobulins"/>
    <property type="match status" value="1"/>
</dbReference>
<dbReference type="InterPro" id="IPR007280">
    <property type="entry name" value="Peptidase_C_arc/bac"/>
</dbReference>
<dbReference type="RefSeq" id="WP_255915948.1">
    <property type="nucleotide sequence ID" value="NZ_JANFQO010000021.1"/>
</dbReference>
<feature type="signal peptide" evidence="6">
    <location>
        <begin position="1"/>
        <end position="19"/>
    </location>
</feature>
<evidence type="ECO:0000256" key="6">
    <source>
        <dbReference type="SAM" id="SignalP"/>
    </source>
</evidence>
<feature type="active site" description="Charge relay system" evidence="5">
    <location>
        <position position="514"/>
    </location>
</feature>
<evidence type="ECO:0000256" key="2">
    <source>
        <dbReference type="ARBA" id="ARBA00022670"/>
    </source>
</evidence>
<evidence type="ECO:0000259" key="7">
    <source>
        <dbReference type="Pfam" id="PF00082"/>
    </source>
</evidence>
<dbReference type="PROSITE" id="PS00138">
    <property type="entry name" value="SUBTILASE_SER"/>
    <property type="match status" value="1"/>
</dbReference>
<evidence type="ECO:0000313" key="9">
    <source>
        <dbReference type="EMBL" id="MCQ4166758.1"/>
    </source>
</evidence>
<keyword evidence="3 5" id="KW-0378">Hydrolase</keyword>
<dbReference type="Gene3D" id="2.60.120.380">
    <property type="match status" value="1"/>
</dbReference>
<feature type="chain" id="PRO_5045484525" evidence="6">
    <location>
        <begin position="20"/>
        <end position="771"/>
    </location>
</feature>
<reference evidence="9" key="1">
    <citation type="submission" date="2022-07" db="EMBL/GenBank/DDBJ databases">
        <title>Tahibacter sp., a new gammaproteobacterium isolated from the silt sample collected at pig farm.</title>
        <authorList>
            <person name="Chen H."/>
        </authorList>
    </citation>
    <scope>NUCLEOTIDE SEQUENCE</scope>
    <source>
        <strain evidence="9">P2K</strain>
    </source>
</reference>
<feature type="non-terminal residue" evidence="9">
    <location>
        <position position="771"/>
    </location>
</feature>
<feature type="active site" description="Charge relay system" evidence="5">
    <location>
        <position position="254"/>
    </location>
</feature>
<gene>
    <name evidence="9" type="ORF">NM961_18760</name>
</gene>
<dbReference type="Gene3D" id="3.40.50.200">
    <property type="entry name" value="Peptidase S8/S53 domain"/>
    <property type="match status" value="1"/>
</dbReference>
<keyword evidence="10" id="KW-1185">Reference proteome</keyword>
<dbReference type="InterPro" id="IPR023828">
    <property type="entry name" value="Peptidase_S8_Ser-AS"/>
</dbReference>
<dbReference type="InterPro" id="IPR008979">
    <property type="entry name" value="Galactose-bd-like_sf"/>
</dbReference>
<feature type="domain" description="Peptidase S8/S53" evidence="7">
    <location>
        <begin position="247"/>
        <end position="582"/>
    </location>
</feature>
<dbReference type="InterPro" id="IPR015500">
    <property type="entry name" value="Peptidase_S8_subtilisin-rel"/>
</dbReference>
<evidence type="ECO:0000259" key="8">
    <source>
        <dbReference type="Pfam" id="PF04151"/>
    </source>
</evidence>
<keyword evidence="4 5" id="KW-0720">Serine protease</keyword>
<feature type="active site" description="Charge relay system" evidence="5">
    <location>
        <position position="315"/>
    </location>
</feature>
<sequence length="771" mass="80451">MRKSLFIGITLALSFSAHAADERCLVSFAGAEQDVCSGKVTMINPALQELGNVDLYKNSDLRLIKFSGPISDSTRRSVEQLGAQIIGYAPHYAYIVRMSPDASTRLNGMRGVIWHGPFLPAFKIDPNVAVELRDGNIVREGEIQELVISLNSNSDRSSVQARLASTPGLSFTSTVEAGNETRLLARFERAQLQQAVLQLAQDPGVSAIGFRWPMRLLNSQADWLHQSNVNSPSPLLPVFNRGLYGCGQIIGELDTGIHMAHCSFNDPAQTTPVVNCTSGASCAPIASPNNNARKVIAYYKWSGLTGTTPTDNHGHGTHVAGSIAGNNSANPVDCNTFTTPGGNTDLDGTAPGAKLVMQESGGDLAYLNSHGGNPYHAANTAYSNGARLHSNSWGGGCVNQLGQYISGCTVTYDAQARDADNVTRDRSDLVLLFAAGNDGSIAPAGYNVGSPGNAKNVITVGATMRGTSASAMASFSSRGPTNDARTKPDITAQGNGIISAARNACGTLSMSGTSMATPTAAGLAALVREYLQRGFYPSGQKNAADAIANPSGALIKAILINGAMPMTGSGAGTSPGQSQGWGRILLDDSLYFNGDGLRLYVHDAPTGLQTSGVDTHTLNVAAGQPLNVTLTWTDVAAAVNANPALVNSLRLEVVAPNGDVWTQKLPSGVSVSNANPSQSTTTTNYDNRNNVHRISFASPAAGTYTVRVRGINVPTGPQKYALAASGAFTTGTTNVPPVANFSSSTSGLTANFTDSSTDSDGSIVSRSWNFG</sequence>
<organism evidence="9 10">
    <name type="scientific">Tahibacter harae</name>
    <dbReference type="NCBI Taxonomy" id="2963937"/>
    <lineage>
        <taxon>Bacteria</taxon>
        <taxon>Pseudomonadati</taxon>
        <taxon>Pseudomonadota</taxon>
        <taxon>Gammaproteobacteria</taxon>
        <taxon>Lysobacterales</taxon>
        <taxon>Rhodanobacteraceae</taxon>
        <taxon>Tahibacter</taxon>
    </lineage>
</organism>
<dbReference type="InterPro" id="IPR051048">
    <property type="entry name" value="Peptidase_S8/S53_subtilisin"/>
</dbReference>
<dbReference type="PROSITE" id="PS51892">
    <property type="entry name" value="SUBTILASE"/>
    <property type="match status" value="1"/>
</dbReference>
<accession>A0ABT1QWU7</accession>
<dbReference type="Proteomes" id="UP001165498">
    <property type="component" value="Unassembled WGS sequence"/>
</dbReference>
<dbReference type="InterPro" id="IPR035986">
    <property type="entry name" value="PKD_dom_sf"/>
</dbReference>
<comment type="caution">
    <text evidence="9">The sequence shown here is derived from an EMBL/GenBank/DDBJ whole genome shotgun (WGS) entry which is preliminary data.</text>
</comment>
<dbReference type="PANTHER" id="PTHR43399:SF4">
    <property type="entry name" value="CELL WALL-ASSOCIATED PROTEASE"/>
    <property type="match status" value="1"/>
</dbReference>
<dbReference type="SUPFAM" id="SSF49299">
    <property type="entry name" value="PKD domain"/>
    <property type="match status" value="1"/>
</dbReference>
<dbReference type="InterPro" id="IPR022398">
    <property type="entry name" value="Peptidase_S8_His-AS"/>
</dbReference>
<comment type="similarity">
    <text evidence="1 5">Belongs to the peptidase S8 family.</text>
</comment>
<dbReference type="PROSITE" id="PS00137">
    <property type="entry name" value="SUBTILASE_HIS"/>
    <property type="match status" value="1"/>
</dbReference>
<proteinExistence type="inferred from homology"/>
<protein>
    <submittedName>
        <fullName evidence="9">S8 family serine peptidase</fullName>
    </submittedName>
</protein>
<evidence type="ECO:0000256" key="3">
    <source>
        <dbReference type="ARBA" id="ARBA00022801"/>
    </source>
</evidence>